<proteinExistence type="predicted"/>
<dbReference type="Proteomes" id="UP000182894">
    <property type="component" value="Unassembled WGS sequence"/>
</dbReference>
<gene>
    <name evidence="2" type="ORF">SAMN05216605_106226</name>
</gene>
<name>A0A1G8CEI0_9PSED</name>
<reference evidence="3" key="1">
    <citation type="submission" date="2016-10" db="EMBL/GenBank/DDBJ databases">
        <authorList>
            <person name="Varghese N."/>
            <person name="Submissions S."/>
        </authorList>
    </citation>
    <scope>NUCLEOTIDE SEQUENCE [LARGE SCALE GENOMIC DNA]</scope>
    <source>
        <strain evidence="3">ATCC 700689</strain>
    </source>
</reference>
<organism evidence="2 3">
    <name type="scientific">Pseudomonas abietaniphila</name>
    <dbReference type="NCBI Taxonomy" id="89065"/>
    <lineage>
        <taxon>Bacteria</taxon>
        <taxon>Pseudomonadati</taxon>
        <taxon>Pseudomonadota</taxon>
        <taxon>Gammaproteobacteria</taxon>
        <taxon>Pseudomonadales</taxon>
        <taxon>Pseudomonadaceae</taxon>
        <taxon>Pseudomonas</taxon>
    </lineage>
</organism>
<keyword evidence="1" id="KW-0472">Membrane</keyword>
<feature type="transmembrane region" description="Helical" evidence="1">
    <location>
        <begin position="72"/>
        <end position="91"/>
    </location>
</feature>
<dbReference type="Pfam" id="PF09945">
    <property type="entry name" value="DUF2177"/>
    <property type="match status" value="1"/>
</dbReference>
<accession>A0A1G8CEI0</accession>
<evidence type="ECO:0000313" key="3">
    <source>
        <dbReference type="Proteomes" id="UP000182894"/>
    </source>
</evidence>
<feature type="transmembrane region" description="Helical" evidence="1">
    <location>
        <begin position="111"/>
        <end position="129"/>
    </location>
</feature>
<dbReference type="InterPro" id="IPR018687">
    <property type="entry name" value="DUF2177_membr"/>
</dbReference>
<dbReference type="RefSeq" id="WP_074753070.1">
    <property type="nucleotide sequence ID" value="NZ_FNCO01000006.1"/>
</dbReference>
<evidence type="ECO:0000313" key="2">
    <source>
        <dbReference type="EMBL" id="SDH43852.1"/>
    </source>
</evidence>
<protein>
    <submittedName>
        <fullName evidence="2">Uncharacterized membrane protein</fullName>
    </submittedName>
</protein>
<sequence length="133" mass="14504">MKRFLSAYLPTLLAFLVLDGLWLGVLMGPTYRDWLGPLMLARPVIFPAVLFYLIYIVGIVLIGVLPGVGRASLRYAAGYSALLGLMAYGTYDLTNWATLQGWPSQLALVDWAWGTFASGVAGAVGYWVSRKLG</sequence>
<dbReference type="EMBL" id="FNCO01000006">
    <property type="protein sequence ID" value="SDH43852.1"/>
    <property type="molecule type" value="Genomic_DNA"/>
</dbReference>
<dbReference type="OrthoDB" id="166547at2"/>
<keyword evidence="3" id="KW-1185">Reference proteome</keyword>
<evidence type="ECO:0000256" key="1">
    <source>
        <dbReference type="SAM" id="Phobius"/>
    </source>
</evidence>
<keyword evidence="1" id="KW-0812">Transmembrane</keyword>
<feature type="transmembrane region" description="Helical" evidence="1">
    <location>
        <begin position="44"/>
        <end position="65"/>
    </location>
</feature>
<keyword evidence="1" id="KW-1133">Transmembrane helix</keyword>
<dbReference type="AlphaFoldDB" id="A0A1G8CEI0"/>